<dbReference type="EMBL" id="GBRH01280261">
    <property type="protein sequence ID" value="JAD17634.1"/>
    <property type="molecule type" value="Transcribed_RNA"/>
</dbReference>
<evidence type="ECO:0000313" key="1">
    <source>
        <dbReference type="EMBL" id="JAD17634.1"/>
    </source>
</evidence>
<proteinExistence type="predicted"/>
<organism evidence="1">
    <name type="scientific">Arundo donax</name>
    <name type="common">Giant reed</name>
    <name type="synonym">Donax arundinaceus</name>
    <dbReference type="NCBI Taxonomy" id="35708"/>
    <lineage>
        <taxon>Eukaryota</taxon>
        <taxon>Viridiplantae</taxon>
        <taxon>Streptophyta</taxon>
        <taxon>Embryophyta</taxon>
        <taxon>Tracheophyta</taxon>
        <taxon>Spermatophyta</taxon>
        <taxon>Magnoliopsida</taxon>
        <taxon>Liliopsida</taxon>
        <taxon>Poales</taxon>
        <taxon>Poaceae</taxon>
        <taxon>PACMAD clade</taxon>
        <taxon>Arundinoideae</taxon>
        <taxon>Arundineae</taxon>
        <taxon>Arundo</taxon>
    </lineage>
</organism>
<protein>
    <submittedName>
        <fullName evidence="1">Chaperone clpb, putative</fullName>
    </submittedName>
</protein>
<dbReference type="AlphaFoldDB" id="A0A0A8XUK6"/>
<sequence length="32" mass="3945">MLEVYAQQRQTRHHTLFYASLHYPRSIRNLTL</sequence>
<accession>A0A0A8XUK6</accession>
<reference evidence="1" key="1">
    <citation type="submission" date="2014-09" db="EMBL/GenBank/DDBJ databases">
        <authorList>
            <person name="Magalhaes I.L.F."/>
            <person name="Oliveira U."/>
            <person name="Santos F.R."/>
            <person name="Vidigal T.H.D.A."/>
            <person name="Brescovit A.D."/>
            <person name="Santos A.J."/>
        </authorList>
    </citation>
    <scope>NUCLEOTIDE SEQUENCE</scope>
    <source>
        <tissue evidence="1">Shoot tissue taken approximately 20 cm above the soil surface</tissue>
    </source>
</reference>
<reference evidence="1" key="2">
    <citation type="journal article" date="2015" name="Data Brief">
        <title>Shoot transcriptome of the giant reed, Arundo donax.</title>
        <authorList>
            <person name="Barrero R.A."/>
            <person name="Guerrero F.D."/>
            <person name="Moolhuijzen P."/>
            <person name="Goolsby J.A."/>
            <person name="Tidwell J."/>
            <person name="Bellgard S.E."/>
            <person name="Bellgard M.I."/>
        </authorList>
    </citation>
    <scope>NUCLEOTIDE SEQUENCE</scope>
    <source>
        <tissue evidence="1">Shoot tissue taken approximately 20 cm above the soil surface</tissue>
    </source>
</reference>
<name>A0A0A8XUK6_ARUDO</name>